<feature type="region of interest" description="Disordered" evidence="1">
    <location>
        <begin position="1"/>
        <end position="21"/>
    </location>
</feature>
<dbReference type="Proteomes" id="UP001152888">
    <property type="component" value="Unassembled WGS sequence"/>
</dbReference>
<dbReference type="AlphaFoldDB" id="A0A9P0KCQ2"/>
<dbReference type="EMBL" id="CAKOFQ010006802">
    <property type="protein sequence ID" value="CAH1972751.1"/>
    <property type="molecule type" value="Genomic_DNA"/>
</dbReference>
<reference evidence="2" key="1">
    <citation type="submission" date="2022-03" db="EMBL/GenBank/DDBJ databases">
        <authorList>
            <person name="Sayadi A."/>
        </authorList>
    </citation>
    <scope>NUCLEOTIDE SEQUENCE</scope>
</reference>
<proteinExistence type="predicted"/>
<keyword evidence="3" id="KW-1185">Reference proteome</keyword>
<feature type="compositionally biased region" description="Polar residues" evidence="1">
    <location>
        <begin position="7"/>
        <end position="20"/>
    </location>
</feature>
<sequence>MFKVTLQGHSKTQGHTSRSLGNKVAFQGYTSRSRFKVGTEGQLSRSFGTEGRRSRASQNIQTLSTILVYGGSADPMLGDNKHTEKVVHSLHIRRQKRCRTIGLYGQFLS</sequence>
<protein>
    <submittedName>
        <fullName evidence="2">Uncharacterized protein</fullName>
    </submittedName>
</protein>
<evidence type="ECO:0000313" key="2">
    <source>
        <dbReference type="EMBL" id="CAH1972751.1"/>
    </source>
</evidence>
<gene>
    <name evidence="2" type="ORF">ACAOBT_LOCUS10179</name>
</gene>
<name>A0A9P0KCQ2_ACAOB</name>
<organism evidence="2 3">
    <name type="scientific">Acanthoscelides obtectus</name>
    <name type="common">Bean weevil</name>
    <name type="synonym">Bruchus obtectus</name>
    <dbReference type="NCBI Taxonomy" id="200917"/>
    <lineage>
        <taxon>Eukaryota</taxon>
        <taxon>Metazoa</taxon>
        <taxon>Ecdysozoa</taxon>
        <taxon>Arthropoda</taxon>
        <taxon>Hexapoda</taxon>
        <taxon>Insecta</taxon>
        <taxon>Pterygota</taxon>
        <taxon>Neoptera</taxon>
        <taxon>Endopterygota</taxon>
        <taxon>Coleoptera</taxon>
        <taxon>Polyphaga</taxon>
        <taxon>Cucujiformia</taxon>
        <taxon>Chrysomeloidea</taxon>
        <taxon>Chrysomelidae</taxon>
        <taxon>Bruchinae</taxon>
        <taxon>Bruchini</taxon>
        <taxon>Acanthoscelides</taxon>
    </lineage>
</organism>
<evidence type="ECO:0000313" key="3">
    <source>
        <dbReference type="Proteomes" id="UP001152888"/>
    </source>
</evidence>
<comment type="caution">
    <text evidence="2">The sequence shown here is derived from an EMBL/GenBank/DDBJ whole genome shotgun (WGS) entry which is preliminary data.</text>
</comment>
<evidence type="ECO:0000256" key="1">
    <source>
        <dbReference type="SAM" id="MobiDB-lite"/>
    </source>
</evidence>
<accession>A0A9P0KCQ2</accession>